<dbReference type="AlphaFoldDB" id="A0A1Q2C7J6"/>
<dbReference type="EMBL" id="CP012098">
    <property type="protein sequence ID" value="AQP39645.1"/>
    <property type="molecule type" value="Genomic_DNA"/>
</dbReference>
<feature type="transmembrane region" description="Helical" evidence="1">
    <location>
        <begin position="17"/>
        <end position="39"/>
    </location>
</feature>
<evidence type="ECO:0000313" key="4">
    <source>
        <dbReference type="Proteomes" id="UP000188159"/>
    </source>
</evidence>
<dbReference type="InterPro" id="IPR036890">
    <property type="entry name" value="HATPase_C_sf"/>
</dbReference>
<dbReference type="SUPFAM" id="SSF55874">
    <property type="entry name" value="ATPase domain of HSP90 chaperone/DNA topoisomerase II/histidine kinase"/>
    <property type="match status" value="1"/>
</dbReference>
<dbReference type="Gene3D" id="3.30.565.10">
    <property type="entry name" value="Histidine kinase-like ATPase, C-terminal domain"/>
    <property type="match status" value="1"/>
</dbReference>
<evidence type="ECO:0000259" key="2">
    <source>
        <dbReference type="Pfam" id="PF14501"/>
    </source>
</evidence>
<gene>
    <name evidence="3" type="ORF">DO83_08645</name>
</gene>
<keyword evidence="1" id="KW-0472">Membrane</keyword>
<keyword evidence="1" id="KW-1133">Transmembrane helix</keyword>
<accession>A0A1Q2C7J6</accession>
<dbReference type="RefSeq" id="WP_077326583.1">
    <property type="nucleotide sequence ID" value="NZ_CP012098.1"/>
</dbReference>
<feature type="domain" description="Sensor histidine kinase NatK-like C-terminal" evidence="2">
    <location>
        <begin position="161"/>
        <end position="262"/>
    </location>
</feature>
<evidence type="ECO:0000313" key="3">
    <source>
        <dbReference type="EMBL" id="AQP39645.1"/>
    </source>
</evidence>
<dbReference type="InterPro" id="IPR032834">
    <property type="entry name" value="NatK-like_C"/>
</dbReference>
<keyword evidence="1" id="KW-0812">Transmembrane</keyword>
<dbReference type="Proteomes" id="UP000188159">
    <property type="component" value="Chromosome"/>
</dbReference>
<sequence length="265" mass="30660">MEVISNEILAKTSLHPYFYFCFNLLMVACLLSFISIIVITCKNTKKSIELDMLDSTQQTILKQEDEMKLLQEQILEKQAYIHSHIDLAINLCESEKYEEMTTLISALSSHVKRNYPDTYCKNILLNTLLQEKKFLADQLDVTCNFKIILPEHFEEDFSDFTITSIFSNLLDNALESCKQYREHHPQNDSLFIHLSTDYKTKMFMIQMKNSKDPDIPFTRQSTKDDSTLHGHGLSIIESIAKGYGGTCQWSVEDDSFLSLIMLKHT</sequence>
<organism evidence="3 4">
    <name type="scientific">Anaerostipes hadrus</name>
    <dbReference type="NCBI Taxonomy" id="649756"/>
    <lineage>
        <taxon>Bacteria</taxon>
        <taxon>Bacillati</taxon>
        <taxon>Bacillota</taxon>
        <taxon>Clostridia</taxon>
        <taxon>Lachnospirales</taxon>
        <taxon>Lachnospiraceae</taxon>
        <taxon>Anaerostipes</taxon>
    </lineage>
</organism>
<reference evidence="3 4" key="1">
    <citation type="journal article" date="2016" name="Sci. Rep.">
        <title>Accelerated dysbiosis of gut microbiota during aggravation of DSS-induced colitis by a butyrate-producing bacterium.</title>
        <authorList>
            <person name="Zhang Q."/>
            <person name="Wu Y."/>
            <person name="Wang J."/>
            <person name="Wu G."/>
            <person name="Long W."/>
            <person name="Xue Z."/>
            <person name="Wang L."/>
            <person name="Zhang X."/>
            <person name="Pang X."/>
            <person name="Zhao Y."/>
            <person name="Zhao L."/>
            <person name="Zhang C."/>
        </authorList>
    </citation>
    <scope>NUCLEOTIDE SEQUENCE [LARGE SCALE GENOMIC DNA]</scope>
    <source>
        <strain evidence="3 4">BPB5</strain>
    </source>
</reference>
<dbReference type="Pfam" id="PF14501">
    <property type="entry name" value="HATPase_c_5"/>
    <property type="match status" value="1"/>
</dbReference>
<name>A0A1Q2C7J6_ANAHA</name>
<proteinExistence type="predicted"/>
<evidence type="ECO:0000256" key="1">
    <source>
        <dbReference type="SAM" id="Phobius"/>
    </source>
</evidence>
<protein>
    <recommendedName>
        <fullName evidence="2">Sensor histidine kinase NatK-like C-terminal domain-containing protein</fullName>
    </recommendedName>
</protein>